<organism evidence="1 2">
    <name type="scientific">Trifolium pratense</name>
    <name type="common">Red clover</name>
    <dbReference type="NCBI Taxonomy" id="57577"/>
    <lineage>
        <taxon>Eukaryota</taxon>
        <taxon>Viridiplantae</taxon>
        <taxon>Streptophyta</taxon>
        <taxon>Embryophyta</taxon>
        <taxon>Tracheophyta</taxon>
        <taxon>Spermatophyta</taxon>
        <taxon>Magnoliopsida</taxon>
        <taxon>eudicotyledons</taxon>
        <taxon>Gunneridae</taxon>
        <taxon>Pentapetalae</taxon>
        <taxon>rosids</taxon>
        <taxon>fabids</taxon>
        <taxon>Fabales</taxon>
        <taxon>Fabaceae</taxon>
        <taxon>Papilionoideae</taxon>
        <taxon>50 kb inversion clade</taxon>
        <taxon>NPAAA clade</taxon>
        <taxon>Hologalegina</taxon>
        <taxon>IRL clade</taxon>
        <taxon>Trifolieae</taxon>
        <taxon>Trifolium</taxon>
    </lineage>
</organism>
<evidence type="ECO:0000313" key="2">
    <source>
        <dbReference type="Proteomes" id="UP001177021"/>
    </source>
</evidence>
<keyword evidence="2" id="KW-1185">Reference proteome</keyword>
<reference evidence="1" key="1">
    <citation type="submission" date="2023-10" db="EMBL/GenBank/DDBJ databases">
        <authorList>
            <person name="Rodriguez Cubillos JULIANA M."/>
            <person name="De Vega J."/>
        </authorList>
    </citation>
    <scope>NUCLEOTIDE SEQUENCE</scope>
</reference>
<evidence type="ECO:0000313" key="1">
    <source>
        <dbReference type="EMBL" id="CAJ2635743.1"/>
    </source>
</evidence>
<accession>A0ACB0IV23</accession>
<sequence>MRRISERTTNSHYTLSIFIILIAFIFDTAQSIRFPDRVAQPARDQSDQHHFQTAVFALGSFWRSEAVFGCLPGVVRTTVGYSGGSKPNPEYRSFGDHAESVQVEYDPRLIGFRELLDIFWSSHDPRQVYGQGPDVGNQYRIENCFCQQRTGANQVKKQHCDYSNSATWSISPCRTRAPEI</sequence>
<gene>
    <name evidence="1" type="ORF">MILVUS5_LOCUS6362</name>
</gene>
<dbReference type="EMBL" id="CASHSV030000002">
    <property type="protein sequence ID" value="CAJ2635743.1"/>
    <property type="molecule type" value="Genomic_DNA"/>
</dbReference>
<protein>
    <submittedName>
        <fullName evidence="1">Uncharacterized protein</fullName>
    </submittedName>
</protein>
<comment type="caution">
    <text evidence="1">The sequence shown here is derived from an EMBL/GenBank/DDBJ whole genome shotgun (WGS) entry which is preliminary data.</text>
</comment>
<name>A0ACB0IV23_TRIPR</name>
<proteinExistence type="predicted"/>
<dbReference type="Proteomes" id="UP001177021">
    <property type="component" value="Unassembled WGS sequence"/>
</dbReference>